<evidence type="ECO:0000259" key="6">
    <source>
        <dbReference type="PROSITE" id="PS51192"/>
    </source>
</evidence>
<dbReference type="GO" id="GO:0003676">
    <property type="term" value="F:nucleic acid binding"/>
    <property type="evidence" value="ECO:0007669"/>
    <property type="project" value="InterPro"/>
</dbReference>
<sequence>MDLDLDGFDVSLIGVDDPSFEEDTVTTGPEDFLSAIQYIDNHWYGERNRRGRQMDLIGDYAGTEPFVLDGEALLQEVLDDPLLGIARPSDVSYQILHAKYLLERLLQKFVTRSANFDIVFFQATRHLTQKTGDTPWVVCSRRLARRQLFDHLTTHLTSVSEVFCFSGPDDPEWARYILDRRPMFVMTNDGGPVSDNRETAAPALCQRAFIFEVMARSIPIALLHGAIFRDSKIVTFIFEQGLILDSRGLLGSKFWACIEKTYTYLEMRERQTNFGNPISPLRLHLGAPSSRESLWTCLQEASGEMEYPGLLWCFILHCEALPLISLRNRAIGSQRCNQDLDAHLQGQFLPKMFSLIDSYLAEQKLDLDIDGNVFVAFLGTLLSDASLSLPRRLGDSLSQIAASIKSPSDDPLHLDALKSRFPVQLSRSQPRPLAAVPKKLLPFHHDTFDERFSLISLSPNEVEKATQYGALEFGRDTAFNDKFHWHNTKRHLLPKHLGGEQAKPTDERQRMKLMRRHQQFISRLTADAATLTGALGARFNRLTIVAGRTDETQGKGTKHPVKGNKKPGKKEKPMSSTEKLRAEIAAKKSKQDADEHLEWWEGRLKELSGSDLDKNLTTLTALERNPRTTGGWLRDEVTLYRLHLIILKWIAQVHDQETDAVRDHYTVAIMRIVKGLLESERLTLTIHQVITTVLTVLGFERFVTPPPESQSDRPLCFKFVKLVRSKSGRPLYDFMRITEDPITWQLRLFGEYMDRSMDSKPDPRVSFSPDAWQREVLDCLDRNDSILVVAPTSAGKTFISFYAMEQVLRASDDGVLVYVAPTKALVTQVAAEIYARFSKDVKNGSLWAIHTRDYRINDPQKCQILVTVPEMLSIMMLSPPLARTWLPRMKRIILDEIHTIGQEGGGATWEQILLLAPCPIIGLSATVGDPEKFNQWLGSVQEAHGFKHTFIHHPHRYSHLRKFYYLLHNSAGSIGTFKGLGKHVSSERMRFLHPISVLSFGSRTLPTDLALEARDALMLYQALEGLPNVLTPEERERLRPQNFLSSSKPLRQEDIIGYESELKRVVRTLMDTTNSGVDQDPPLLALTRRLTDPRIGQADDAKLNMLPDREVFLQNLLGLLGDLHAQGDLPALLFSFDRIACDEAVYSLLDELEKAEEQWRATSSEWAEKMRAYESWLAGAKLREKQKERAAKQRPAEEDAPRGAASDTSWEASFDPSEPSKDFSFAGNFVSVSKESVEYEISRLGKWSGVDPRALAALKRGIGIHHAGMNKGYRALVESWFRQGYLRVVVSTSTLALGINAPTKTSVFMGDSPFLTALMYRQCAGRAGRRGYDLLGKVVFYGISFDRVQRIILSKLPSLTGGFPLTSTLVLRLLNLMHGADSAPATVKAVQSLFQMPRVIWDSQEGEHQLLHHLRFSIEYLRRARLIDREGRPMNLFGIAAHLYYTEPSNLALVTLLRAGVIHEICSNKSMIKAKRELIVLFCHLFGRRELPSIYTSKENLEKVLRLTKSASRVILPPLDSKARTALSDHEKQILEIFTSYASTFAIQNSDHLGEDDALPLSRLKYAGSGHGVGGTLQRYLEQNTTPVVVRSLFVANSGHGDVFHSISELAATSRSGIYLNEHTIPSMERFIASREGYKSSFALNAYLYDFYIHGQVSTLAIANGIRKGDIWYLLDDFTLSLTTVRGALEQLLTKASKEAVVDPEDEILDVDSGFGEPDEDDTQGKNDPKFSRPQGVTDRDWRVYEVLDEMLRELQEKFRAMWA</sequence>
<dbReference type="InterPro" id="IPR001650">
    <property type="entry name" value="Helicase_C-like"/>
</dbReference>
<feature type="domain" description="Helicase C-terminal" evidence="7">
    <location>
        <begin position="1207"/>
        <end position="1377"/>
    </location>
</feature>
<dbReference type="Pfam" id="PF00270">
    <property type="entry name" value="DEAD"/>
    <property type="match status" value="1"/>
</dbReference>
<reference evidence="8" key="2">
    <citation type="submission" date="2020-11" db="EMBL/GenBank/DDBJ databases">
        <authorList>
            <consortium name="DOE Joint Genome Institute"/>
            <person name="Kuo A."/>
            <person name="Miyauchi S."/>
            <person name="Kiss E."/>
            <person name="Drula E."/>
            <person name="Kohler A."/>
            <person name="Sanchez-Garcia M."/>
            <person name="Andreopoulos B."/>
            <person name="Barry K.W."/>
            <person name="Bonito G."/>
            <person name="Buee M."/>
            <person name="Carver A."/>
            <person name="Chen C."/>
            <person name="Cichocki N."/>
            <person name="Clum A."/>
            <person name="Culley D."/>
            <person name="Crous P.W."/>
            <person name="Fauchery L."/>
            <person name="Girlanda M."/>
            <person name="Hayes R."/>
            <person name="Keri Z."/>
            <person name="Labutti K."/>
            <person name="Lipzen A."/>
            <person name="Lombard V."/>
            <person name="Magnuson J."/>
            <person name="Maillard F."/>
            <person name="Morin E."/>
            <person name="Murat C."/>
            <person name="Nolan M."/>
            <person name="Ohm R."/>
            <person name="Pangilinan J."/>
            <person name="Pereira M."/>
            <person name="Perotto S."/>
            <person name="Peter M."/>
            <person name="Riley R."/>
            <person name="Sitrit Y."/>
            <person name="Stielow B."/>
            <person name="Szollosi G."/>
            <person name="Zifcakova L."/>
            <person name="Stursova M."/>
            <person name="Spatafora J.W."/>
            <person name="Tedersoo L."/>
            <person name="Vaario L.-M."/>
            <person name="Yamada A."/>
            <person name="Yan M."/>
            <person name="Wang P."/>
            <person name="Xu J."/>
            <person name="Bruns T."/>
            <person name="Baldrian P."/>
            <person name="Vilgalys R."/>
            <person name="Henrissat B."/>
            <person name="Grigoriev I.V."/>
            <person name="Hibbett D."/>
            <person name="Nagy L.G."/>
            <person name="Martin F.M."/>
        </authorList>
    </citation>
    <scope>NUCLEOTIDE SEQUENCE</scope>
    <source>
        <strain evidence="8">UH-Tt-Lm1</strain>
    </source>
</reference>
<dbReference type="InterPro" id="IPR014001">
    <property type="entry name" value="Helicase_ATP-bd"/>
</dbReference>
<dbReference type="Proteomes" id="UP000736335">
    <property type="component" value="Unassembled WGS sequence"/>
</dbReference>
<dbReference type="Gene3D" id="3.40.50.300">
    <property type="entry name" value="P-loop containing nucleotide triphosphate hydrolases"/>
    <property type="match status" value="2"/>
</dbReference>
<keyword evidence="3" id="KW-0347">Helicase</keyword>
<keyword evidence="4" id="KW-0067">ATP-binding</keyword>
<evidence type="ECO:0000256" key="1">
    <source>
        <dbReference type="ARBA" id="ARBA00022741"/>
    </source>
</evidence>
<dbReference type="Pfam" id="PF00271">
    <property type="entry name" value="Helicase_C"/>
    <property type="match status" value="1"/>
</dbReference>
<dbReference type="InterPro" id="IPR011545">
    <property type="entry name" value="DEAD/DEAH_box_helicase_dom"/>
</dbReference>
<dbReference type="CDD" id="cd18025">
    <property type="entry name" value="DEXHc_DDX60"/>
    <property type="match status" value="1"/>
</dbReference>
<comment type="caution">
    <text evidence="8">The sequence shown here is derived from an EMBL/GenBank/DDBJ whole genome shotgun (WGS) entry which is preliminary data.</text>
</comment>
<dbReference type="GO" id="GO:0005524">
    <property type="term" value="F:ATP binding"/>
    <property type="evidence" value="ECO:0007669"/>
    <property type="project" value="UniProtKB-KW"/>
</dbReference>
<evidence type="ECO:0000259" key="7">
    <source>
        <dbReference type="PROSITE" id="PS51194"/>
    </source>
</evidence>
<evidence type="ECO:0000256" key="2">
    <source>
        <dbReference type="ARBA" id="ARBA00022801"/>
    </source>
</evidence>
<evidence type="ECO:0000256" key="4">
    <source>
        <dbReference type="ARBA" id="ARBA00022840"/>
    </source>
</evidence>
<dbReference type="GO" id="GO:0005737">
    <property type="term" value="C:cytoplasm"/>
    <property type="evidence" value="ECO:0007669"/>
    <property type="project" value="TreeGrafter"/>
</dbReference>
<organism evidence="8 9">
    <name type="scientific">Thelephora terrestris</name>
    <dbReference type="NCBI Taxonomy" id="56493"/>
    <lineage>
        <taxon>Eukaryota</taxon>
        <taxon>Fungi</taxon>
        <taxon>Dikarya</taxon>
        <taxon>Basidiomycota</taxon>
        <taxon>Agaricomycotina</taxon>
        <taxon>Agaricomycetes</taxon>
        <taxon>Thelephorales</taxon>
        <taxon>Thelephoraceae</taxon>
        <taxon>Thelephora</taxon>
    </lineage>
</organism>
<gene>
    <name evidence="8" type="ORF">BJ322DRAFT_1047678</name>
</gene>
<dbReference type="SMART" id="SM00487">
    <property type="entry name" value="DEXDc"/>
    <property type="match status" value="1"/>
</dbReference>
<keyword evidence="9" id="KW-1185">Reference proteome</keyword>
<evidence type="ECO:0000313" key="8">
    <source>
        <dbReference type="EMBL" id="KAF9788204.1"/>
    </source>
</evidence>
<dbReference type="PANTHER" id="PTHR44533">
    <property type="entry name" value="DEAD/H RNA HELICASE, PUTATIVE-RELATED"/>
    <property type="match status" value="1"/>
</dbReference>
<dbReference type="SUPFAM" id="SSF52540">
    <property type="entry name" value="P-loop containing nucleoside triphosphate hydrolases"/>
    <property type="match status" value="1"/>
</dbReference>
<proteinExistence type="predicted"/>
<feature type="domain" description="Helicase ATP-binding" evidence="6">
    <location>
        <begin position="777"/>
        <end position="945"/>
    </location>
</feature>
<dbReference type="Pfam" id="PF26076">
    <property type="entry name" value="WHD_DDX60"/>
    <property type="match status" value="1"/>
</dbReference>
<dbReference type="SMART" id="SM00490">
    <property type="entry name" value="HELICc"/>
    <property type="match status" value="1"/>
</dbReference>
<dbReference type="GO" id="GO:0004386">
    <property type="term" value="F:helicase activity"/>
    <property type="evidence" value="ECO:0007669"/>
    <property type="project" value="UniProtKB-KW"/>
</dbReference>
<dbReference type="PANTHER" id="PTHR44533:SF4">
    <property type="entry name" value="DEAD_H RNA HELICASE, PUTATIVE-RELATED"/>
    <property type="match status" value="1"/>
</dbReference>
<dbReference type="InterPro" id="IPR027417">
    <property type="entry name" value="P-loop_NTPase"/>
</dbReference>
<dbReference type="InterPro" id="IPR052431">
    <property type="entry name" value="SKI2_subfamily_helicases"/>
</dbReference>
<evidence type="ECO:0000256" key="3">
    <source>
        <dbReference type="ARBA" id="ARBA00022806"/>
    </source>
</evidence>
<accession>A0A9P6HJ72</accession>
<dbReference type="PROSITE" id="PS51194">
    <property type="entry name" value="HELICASE_CTER"/>
    <property type="match status" value="1"/>
</dbReference>
<dbReference type="FunFam" id="3.40.50.300:FF:001039">
    <property type="entry name" value="ATP-dependent RNA helicase DDX60"/>
    <property type="match status" value="1"/>
</dbReference>
<name>A0A9P6HJ72_9AGAM</name>
<dbReference type="Pfam" id="PF23002">
    <property type="entry name" value="PIN-like_DDX60"/>
    <property type="match status" value="1"/>
</dbReference>
<protein>
    <submittedName>
        <fullName evidence="8">P-loop containing nucleoside triphosphate hydrolase protein</fullName>
    </submittedName>
</protein>
<feature type="region of interest" description="Disordered" evidence="5">
    <location>
        <begin position="1709"/>
        <end position="1736"/>
    </location>
</feature>
<feature type="compositionally biased region" description="Basic and acidic residues" evidence="5">
    <location>
        <begin position="1187"/>
        <end position="1201"/>
    </location>
</feature>
<dbReference type="OrthoDB" id="2320933at2759"/>
<dbReference type="PROSITE" id="PS51192">
    <property type="entry name" value="HELICASE_ATP_BIND_1"/>
    <property type="match status" value="1"/>
</dbReference>
<keyword evidence="1" id="KW-0547">Nucleotide-binding</keyword>
<dbReference type="EMBL" id="WIUZ02000004">
    <property type="protein sequence ID" value="KAF9788204.1"/>
    <property type="molecule type" value="Genomic_DNA"/>
</dbReference>
<evidence type="ECO:0000313" key="9">
    <source>
        <dbReference type="Proteomes" id="UP000736335"/>
    </source>
</evidence>
<dbReference type="InterPro" id="IPR055124">
    <property type="entry name" value="PIN-like_DDX60"/>
</dbReference>
<evidence type="ECO:0000256" key="5">
    <source>
        <dbReference type="SAM" id="MobiDB-lite"/>
    </source>
</evidence>
<keyword evidence="2 8" id="KW-0378">Hydrolase</keyword>
<feature type="region of interest" description="Disordered" evidence="5">
    <location>
        <begin position="550"/>
        <end position="577"/>
    </location>
</feature>
<reference evidence="8" key="1">
    <citation type="journal article" date="2020" name="Nat. Commun.">
        <title>Large-scale genome sequencing of mycorrhizal fungi provides insights into the early evolution of symbiotic traits.</title>
        <authorList>
            <person name="Miyauchi S."/>
            <person name="Kiss E."/>
            <person name="Kuo A."/>
            <person name="Drula E."/>
            <person name="Kohler A."/>
            <person name="Sanchez-Garcia M."/>
            <person name="Morin E."/>
            <person name="Andreopoulos B."/>
            <person name="Barry K.W."/>
            <person name="Bonito G."/>
            <person name="Buee M."/>
            <person name="Carver A."/>
            <person name="Chen C."/>
            <person name="Cichocki N."/>
            <person name="Clum A."/>
            <person name="Culley D."/>
            <person name="Crous P.W."/>
            <person name="Fauchery L."/>
            <person name="Girlanda M."/>
            <person name="Hayes R.D."/>
            <person name="Keri Z."/>
            <person name="LaButti K."/>
            <person name="Lipzen A."/>
            <person name="Lombard V."/>
            <person name="Magnuson J."/>
            <person name="Maillard F."/>
            <person name="Murat C."/>
            <person name="Nolan M."/>
            <person name="Ohm R.A."/>
            <person name="Pangilinan J."/>
            <person name="Pereira M.F."/>
            <person name="Perotto S."/>
            <person name="Peter M."/>
            <person name="Pfister S."/>
            <person name="Riley R."/>
            <person name="Sitrit Y."/>
            <person name="Stielow J.B."/>
            <person name="Szollosi G."/>
            <person name="Zifcakova L."/>
            <person name="Stursova M."/>
            <person name="Spatafora J.W."/>
            <person name="Tedersoo L."/>
            <person name="Vaario L.M."/>
            <person name="Yamada A."/>
            <person name="Yan M."/>
            <person name="Wang P."/>
            <person name="Xu J."/>
            <person name="Bruns T."/>
            <person name="Baldrian P."/>
            <person name="Vilgalys R."/>
            <person name="Dunand C."/>
            <person name="Henrissat B."/>
            <person name="Grigoriev I.V."/>
            <person name="Hibbett D."/>
            <person name="Nagy L.G."/>
            <person name="Martin F.M."/>
        </authorList>
    </citation>
    <scope>NUCLEOTIDE SEQUENCE</scope>
    <source>
        <strain evidence="8">UH-Tt-Lm1</strain>
    </source>
</reference>
<feature type="region of interest" description="Disordered" evidence="5">
    <location>
        <begin position="1187"/>
        <end position="1219"/>
    </location>
</feature>
<feature type="compositionally biased region" description="Basic residues" evidence="5">
    <location>
        <begin position="556"/>
        <end position="569"/>
    </location>
</feature>
<dbReference type="InterPro" id="IPR059032">
    <property type="entry name" value="WHD_DDX60"/>
</dbReference>
<dbReference type="GO" id="GO:0016787">
    <property type="term" value="F:hydrolase activity"/>
    <property type="evidence" value="ECO:0007669"/>
    <property type="project" value="UniProtKB-KW"/>
</dbReference>